<keyword evidence="3" id="KW-0597">Phosphoprotein</keyword>
<evidence type="ECO:0000256" key="3">
    <source>
        <dbReference type="ARBA" id="ARBA00022553"/>
    </source>
</evidence>
<keyword evidence="4" id="KW-0832">Ubl conjugation</keyword>
<evidence type="ECO:0000313" key="12">
    <source>
        <dbReference type="EMBL" id="ESK82560.1"/>
    </source>
</evidence>
<dbReference type="InterPro" id="IPR028364">
    <property type="entry name" value="Ribosomal_uL1/biogenesis"/>
</dbReference>
<evidence type="ECO:0000256" key="11">
    <source>
        <dbReference type="SAM" id="MobiDB-lite"/>
    </source>
</evidence>
<dbReference type="Gene3D" id="3.40.50.790">
    <property type="match status" value="1"/>
</dbReference>
<dbReference type="Pfam" id="PF00687">
    <property type="entry name" value="Ribosomal_L1"/>
    <property type="match status" value="1"/>
</dbReference>
<evidence type="ECO:0000256" key="2">
    <source>
        <dbReference type="ARBA" id="ARBA00022499"/>
    </source>
</evidence>
<sequence>MAKDQLIDSRVSAAQCKQAVDALYQWASKQAAKEAENELLPGKEPLVWLNVGLKQMPAGEVRSFKPIRIPIKHPLVDPRTNGICLLTKDPQRQYKDLLEEKNIKFVSRVVGLEKLKGKFNAYEARRALLKENGLFLADDRILPLLPKLLGTKWFEAKKQPIPVCLTRKDLKAELERAISSTYMNQNKGTVVSIKIGTISQKPSQILDNLKEAIPAIASSIKGGGGGWDNIQSLGIKTSNSVHLPIWSCSLDGDEGGRYDGLTAVDDDVEMEGGSDDESEAEVDAEAEVKVPAPAPTVKKGKKKRAAEDEDEDEAEKEKPKKKAKAQASEPKAPATAKAQLDSDKSKAKKRKEAEPPAPAPESKVDDASSKKKRRKSDVPDELATTSATPKKPLSVVSTPDTPSESASKKTKKKGNQTIWIAEDP</sequence>
<evidence type="ECO:0000256" key="1">
    <source>
        <dbReference type="ARBA" id="ARBA00004604"/>
    </source>
</evidence>
<name>V2WQP7_MONRO</name>
<keyword evidence="13" id="KW-1185">Reference proteome</keyword>
<gene>
    <name evidence="12" type="ORF">Moror_3693</name>
</gene>
<dbReference type="STRING" id="1381753.V2WQP7"/>
<evidence type="ECO:0000313" key="13">
    <source>
        <dbReference type="Proteomes" id="UP000017559"/>
    </source>
</evidence>
<dbReference type="Proteomes" id="UP000017559">
    <property type="component" value="Unassembled WGS sequence"/>
</dbReference>
<dbReference type="GO" id="GO:0005730">
    <property type="term" value="C:nucleolus"/>
    <property type="evidence" value="ECO:0007669"/>
    <property type="project" value="UniProtKB-SubCell"/>
</dbReference>
<feature type="region of interest" description="Disordered" evidence="11">
    <location>
        <begin position="267"/>
        <end position="424"/>
    </location>
</feature>
<comment type="function">
    <text evidence="8">Regulates cellular senescence through inhibition of PTEN translation. Acts as a pro-apoptotic regulator in response to DNA damage.</text>
</comment>
<keyword evidence="7" id="KW-0539">Nucleus</keyword>
<dbReference type="OrthoDB" id="10251727at2759"/>
<organism evidence="12 13">
    <name type="scientific">Moniliophthora roreri (strain MCA 2997)</name>
    <name type="common">Cocoa frosty pod rot fungus</name>
    <name type="synonym">Crinipellis roreri</name>
    <dbReference type="NCBI Taxonomy" id="1381753"/>
    <lineage>
        <taxon>Eukaryota</taxon>
        <taxon>Fungi</taxon>
        <taxon>Dikarya</taxon>
        <taxon>Basidiomycota</taxon>
        <taxon>Agaricomycotina</taxon>
        <taxon>Agaricomycetes</taxon>
        <taxon>Agaricomycetidae</taxon>
        <taxon>Agaricales</taxon>
        <taxon>Marasmiineae</taxon>
        <taxon>Marasmiaceae</taxon>
        <taxon>Moniliophthora</taxon>
    </lineage>
</organism>
<comment type="similarity">
    <text evidence="9">Belongs to the universal ribosomal protein uL1 family. Highly divergent.</text>
</comment>
<proteinExistence type="inferred from homology"/>
<evidence type="ECO:0000256" key="6">
    <source>
        <dbReference type="ARBA" id="ARBA00023054"/>
    </source>
</evidence>
<comment type="subcellular location">
    <subcellularLocation>
        <location evidence="1">Nucleus</location>
        <location evidence="1">Nucleolus</location>
    </subcellularLocation>
</comment>
<feature type="compositionally biased region" description="Low complexity" evidence="11">
    <location>
        <begin position="325"/>
        <end position="334"/>
    </location>
</feature>
<comment type="caution">
    <text evidence="12">The sequence shown here is derived from an EMBL/GenBank/DDBJ whole genome shotgun (WGS) entry which is preliminary data.</text>
</comment>
<keyword evidence="5" id="KW-0007">Acetylation</keyword>
<dbReference type="HOGENOM" id="CLU_026457_4_3_1"/>
<dbReference type="AlphaFoldDB" id="V2WQP7"/>
<evidence type="ECO:0000256" key="9">
    <source>
        <dbReference type="ARBA" id="ARBA00061550"/>
    </source>
</evidence>
<dbReference type="FunFam" id="3.40.50.790:FF:000004">
    <property type="entry name" value="Ribosomal L1 domain-containing 1-like 1"/>
    <property type="match status" value="1"/>
</dbReference>
<dbReference type="InterPro" id="IPR016095">
    <property type="entry name" value="Ribosomal_uL1_3-a/b-sand"/>
</dbReference>
<accession>V2WQP7</accession>
<evidence type="ECO:0000256" key="7">
    <source>
        <dbReference type="ARBA" id="ARBA00023242"/>
    </source>
</evidence>
<dbReference type="InterPro" id="IPR023674">
    <property type="entry name" value="Ribosomal_uL1-like"/>
</dbReference>
<evidence type="ECO:0000256" key="10">
    <source>
        <dbReference type="ARBA" id="ARBA00070787"/>
    </source>
</evidence>
<dbReference type="KEGG" id="mrr:Moror_3693"/>
<keyword evidence="6" id="KW-0175">Coiled coil</keyword>
<keyword evidence="2" id="KW-1017">Isopeptide bond</keyword>
<reference evidence="12 13" key="1">
    <citation type="journal article" date="2014" name="BMC Genomics">
        <title>Genome and secretome analysis of the hemibiotrophic fungal pathogen, Moniliophthora roreri, which causes frosty pod rot disease of cacao: mechanisms of the biotrophic and necrotrophic phases.</title>
        <authorList>
            <person name="Meinhardt L.W."/>
            <person name="Costa G.G.L."/>
            <person name="Thomazella D.P.T."/>
            <person name="Teixeira P.J.P.L."/>
            <person name="Carazzolle M.F."/>
            <person name="Schuster S.C."/>
            <person name="Carlson J.E."/>
            <person name="Guiltinan M.J."/>
            <person name="Mieczkowski P."/>
            <person name="Farmer A."/>
            <person name="Ramaraj T."/>
            <person name="Crozier J."/>
            <person name="Davis R.E."/>
            <person name="Shao J."/>
            <person name="Melnick R.L."/>
            <person name="Pereira G.A.G."/>
            <person name="Bailey B.A."/>
        </authorList>
    </citation>
    <scope>NUCLEOTIDE SEQUENCE [LARGE SCALE GENOMIC DNA]</scope>
    <source>
        <strain evidence="12 13">MCA 2997</strain>
    </source>
</reference>
<protein>
    <recommendedName>
        <fullName evidence="10">Ribosomal L1 domain-containing protein 1</fullName>
    </recommendedName>
</protein>
<evidence type="ECO:0000256" key="5">
    <source>
        <dbReference type="ARBA" id="ARBA00022990"/>
    </source>
</evidence>
<feature type="compositionally biased region" description="Acidic residues" evidence="11">
    <location>
        <begin position="267"/>
        <end position="285"/>
    </location>
</feature>
<dbReference type="EMBL" id="AWSO01001873">
    <property type="protein sequence ID" value="ESK82560.1"/>
    <property type="molecule type" value="Genomic_DNA"/>
</dbReference>
<evidence type="ECO:0000256" key="4">
    <source>
        <dbReference type="ARBA" id="ARBA00022843"/>
    </source>
</evidence>
<dbReference type="CDD" id="cd00403">
    <property type="entry name" value="Ribosomal_L1"/>
    <property type="match status" value="1"/>
</dbReference>
<feature type="compositionally biased region" description="Polar residues" evidence="11">
    <location>
        <begin position="395"/>
        <end position="405"/>
    </location>
</feature>
<dbReference type="SUPFAM" id="SSF56808">
    <property type="entry name" value="Ribosomal protein L1"/>
    <property type="match status" value="1"/>
</dbReference>
<evidence type="ECO:0000256" key="8">
    <source>
        <dbReference type="ARBA" id="ARBA00054167"/>
    </source>
</evidence>